<gene>
    <name evidence="1" type="ORF">G3580_00605</name>
</gene>
<accession>A0A6C1AY18</accession>
<dbReference type="Pfam" id="PF12261">
    <property type="entry name" value="T_hemolysin"/>
    <property type="match status" value="1"/>
</dbReference>
<dbReference type="RefSeq" id="WP_173763420.1">
    <property type="nucleotide sequence ID" value="NZ_CP048836.1"/>
</dbReference>
<keyword evidence="2" id="KW-1185">Reference proteome</keyword>
<protein>
    <recommendedName>
        <fullName evidence="3">Thermostable hemolysin</fullName>
    </recommendedName>
</protein>
<dbReference type="EMBL" id="CP048836">
    <property type="protein sequence ID" value="QID16252.1"/>
    <property type="molecule type" value="Genomic_DNA"/>
</dbReference>
<name>A0A6C1AY18_9RHOO</name>
<reference evidence="1 2" key="1">
    <citation type="submission" date="2020-02" db="EMBL/GenBank/DDBJ databases">
        <title>Nitrogenibacter mangrovi gen. nov., sp. nov. isolated from mangrove sediment, a denitrifying betaproteobacterium.</title>
        <authorList>
            <person name="Liao H."/>
            <person name="Tian Y."/>
        </authorList>
    </citation>
    <scope>NUCLEOTIDE SEQUENCE [LARGE SCALE GENOMIC DNA]</scope>
    <source>
        <strain evidence="1 2">M9-3-2</strain>
    </source>
</reference>
<evidence type="ECO:0000313" key="1">
    <source>
        <dbReference type="EMBL" id="QID16252.1"/>
    </source>
</evidence>
<proteinExistence type="predicted"/>
<sequence length="231" mass="25279">MSSLPALPLLLPPGPLPSAAAALMRLLRPTRRRVRARPAAIPASYTLHEHRGARRVDAERFIGDCFMDSFGSRVNAFMPRLFTVQHADGTVCGAFGLRSGRSRLFLEQYLDEPIEVVLSRAAGRPVRRDSIVEVGHFSGTFPGALRAMIALLTERLYHEGFDWVVFTGTVGLRNAFGRLGLAPIDICAADAERLPADQRAAWGRYYAHAPHVLAGNIHQGFRHMAAGTEAA</sequence>
<evidence type="ECO:0000313" key="2">
    <source>
        <dbReference type="Proteomes" id="UP000501991"/>
    </source>
</evidence>
<evidence type="ECO:0008006" key="3">
    <source>
        <dbReference type="Google" id="ProtNLM"/>
    </source>
</evidence>
<organism evidence="1 2">
    <name type="scientific">Nitrogeniibacter mangrovi</name>
    <dbReference type="NCBI Taxonomy" id="2016596"/>
    <lineage>
        <taxon>Bacteria</taxon>
        <taxon>Pseudomonadati</taxon>
        <taxon>Pseudomonadota</taxon>
        <taxon>Betaproteobacteria</taxon>
        <taxon>Rhodocyclales</taxon>
        <taxon>Zoogloeaceae</taxon>
        <taxon>Nitrogeniibacter</taxon>
    </lineage>
</organism>
<dbReference type="Proteomes" id="UP000501991">
    <property type="component" value="Chromosome"/>
</dbReference>
<dbReference type="KEGG" id="azq:G3580_00605"/>
<dbReference type="InterPro" id="IPR022050">
    <property type="entry name" value="T_hemolysin"/>
</dbReference>
<dbReference type="AlphaFoldDB" id="A0A6C1AY18"/>